<dbReference type="PATRIC" id="fig|1423738.3.peg.408"/>
<dbReference type="Gene3D" id="3.40.50.300">
    <property type="entry name" value="P-loop containing nucleotide triphosphate hydrolases"/>
    <property type="match status" value="1"/>
</dbReference>
<reference evidence="2 3" key="1">
    <citation type="journal article" date="2015" name="Genome Announc.">
        <title>Expanding the biotechnology potential of lactobacilli through comparative genomics of 213 strains and associated genera.</title>
        <authorList>
            <person name="Sun Z."/>
            <person name="Harris H.M."/>
            <person name="McCann A."/>
            <person name="Guo C."/>
            <person name="Argimon S."/>
            <person name="Zhang W."/>
            <person name="Yang X."/>
            <person name="Jeffery I.B."/>
            <person name="Cooney J.C."/>
            <person name="Kagawa T.F."/>
            <person name="Liu W."/>
            <person name="Song Y."/>
            <person name="Salvetti E."/>
            <person name="Wrobel A."/>
            <person name="Rasinkangas P."/>
            <person name="Parkhill J."/>
            <person name="Rea M.C."/>
            <person name="O'Sullivan O."/>
            <person name="Ritari J."/>
            <person name="Douillard F.P."/>
            <person name="Paul Ross R."/>
            <person name="Yang R."/>
            <person name="Briner A.E."/>
            <person name="Felis G.E."/>
            <person name="de Vos W.M."/>
            <person name="Barrangou R."/>
            <person name="Klaenhammer T.R."/>
            <person name="Caufield P.W."/>
            <person name="Cui Y."/>
            <person name="Zhang H."/>
            <person name="O'Toole P.W."/>
        </authorList>
    </citation>
    <scope>NUCLEOTIDE SEQUENCE [LARGE SCALE GENOMIC DNA]</scope>
    <source>
        <strain evidence="2 3">DSM 20335</strain>
    </source>
</reference>
<dbReference type="Pfam" id="PF01541">
    <property type="entry name" value="GIY-YIG"/>
    <property type="match status" value="1"/>
</dbReference>
<dbReference type="InterPro" id="IPR018647">
    <property type="entry name" value="SLFN_3-like_DNA/RNA_helicase"/>
</dbReference>
<feature type="domain" description="GIY-YIG" evidence="1">
    <location>
        <begin position="44"/>
        <end position="143"/>
    </location>
</feature>
<dbReference type="EMBL" id="AYYK01000013">
    <property type="protein sequence ID" value="KRM78664.1"/>
    <property type="molecule type" value="Genomic_DNA"/>
</dbReference>
<name>A0A0R2BGS9_9LACO</name>
<dbReference type="CDD" id="cd10439">
    <property type="entry name" value="GIY-YIG_COG3410"/>
    <property type="match status" value="1"/>
</dbReference>
<dbReference type="OrthoDB" id="3193269at2"/>
<keyword evidence="3" id="KW-1185">Reference proteome</keyword>
<protein>
    <recommendedName>
        <fullName evidence="1">GIY-YIG domain-containing protein</fullName>
    </recommendedName>
</protein>
<dbReference type="InterPro" id="IPR000305">
    <property type="entry name" value="GIY-YIG_endonuc"/>
</dbReference>
<dbReference type="RefSeq" id="WP_057757007.1">
    <property type="nucleotide sequence ID" value="NZ_AYYK01000013.1"/>
</dbReference>
<proteinExistence type="predicted"/>
<organism evidence="2 3">
    <name type="scientific">Lapidilactobacillus dextrinicus DSM 20335</name>
    <dbReference type="NCBI Taxonomy" id="1423738"/>
    <lineage>
        <taxon>Bacteria</taxon>
        <taxon>Bacillati</taxon>
        <taxon>Bacillota</taxon>
        <taxon>Bacilli</taxon>
        <taxon>Lactobacillales</taxon>
        <taxon>Lactobacillaceae</taxon>
        <taxon>Lapidilactobacillus</taxon>
    </lineage>
</organism>
<gene>
    <name evidence="2" type="ORF">FC84_GL000399</name>
</gene>
<dbReference type="AlphaFoldDB" id="A0A0R2BGS9"/>
<dbReference type="InterPro" id="IPR027417">
    <property type="entry name" value="P-loop_NTPase"/>
</dbReference>
<evidence type="ECO:0000313" key="2">
    <source>
        <dbReference type="EMBL" id="KRM78664.1"/>
    </source>
</evidence>
<accession>A0A0R2BGS9</accession>
<dbReference type="Pfam" id="PF09848">
    <property type="entry name" value="SLFN-g3_helicase"/>
    <property type="match status" value="1"/>
</dbReference>
<dbReference type="PROSITE" id="PS50164">
    <property type="entry name" value="GIY_YIG"/>
    <property type="match status" value="1"/>
</dbReference>
<dbReference type="Proteomes" id="UP000051813">
    <property type="component" value="Unassembled WGS sequence"/>
</dbReference>
<evidence type="ECO:0000259" key="1">
    <source>
        <dbReference type="PROSITE" id="PS50164"/>
    </source>
</evidence>
<evidence type="ECO:0000313" key="3">
    <source>
        <dbReference type="Proteomes" id="UP000051813"/>
    </source>
</evidence>
<dbReference type="SUPFAM" id="SSF52540">
    <property type="entry name" value="P-loop containing nucleoside triphosphate hydrolases"/>
    <property type="match status" value="1"/>
</dbReference>
<comment type="caution">
    <text evidence="2">The sequence shown here is derived from an EMBL/GenBank/DDBJ whole genome shotgun (WGS) entry which is preliminary data.</text>
</comment>
<sequence length="628" mass="72352">MSEHSKVSEPVIEEVPFTSDGIIELATNLTKNQYRKAQEKYILTYPTVYLIHRDANKKLNQNHYTVYVGETNNIRQRTSQHLKIDSKSRSDWSEMVDDNHSKMIVIGHEHFNKSMTLDIENQFMLYLSSIDTIDHLDNRRKNEQYDYYPANERSKIFSKIWTKLNKKHAEIFPLESVIRDSALFKASPFHKLTEEQLDAKQQILNKVKRALQNNETGQLIIVQGEAGSGKTVLLSKLFYEISKQLSSDGQLLTSEDSDLKSDAKTADAYLLVNHDQQLIVYQQIAVKLGIDDTKHVHVTKPTHFINSHSSNEPVDVVLVDEAHLLWTQGKQSYRGKNQLKDLLKRARVVIAVFDLNQVVAINGYWENDQYQEMLDTVIAKDNLIELNNQMRIQANPETLNWLKILTHNQRIIPIPEDNTYDLEIVSSPQELQNKINEKAKDTNHGLSRILATFDWPYIDRKSDGGNLWYVIIGNWKLPWNLQVKPNQKSDKENHIQIKKNQSLSWAEQPQTIREVGSTFTIQGFDLNYAGVIIGPSVKYRNGKIVFDSKCSFNKKVTQKRTISDGSKADVSEELLRNELNILLTRGVHGLYIYAVDDQLRHALMDAQNNFSKKLDLVAEDSTEYKSDK</sequence>